<evidence type="ECO:0000259" key="1">
    <source>
        <dbReference type="Pfam" id="PF00763"/>
    </source>
</evidence>
<accession>A0ABN3RBN6</accession>
<evidence type="ECO:0000313" key="3">
    <source>
        <dbReference type="Proteomes" id="UP001500151"/>
    </source>
</evidence>
<proteinExistence type="predicted"/>
<comment type="caution">
    <text evidence="2">The sequence shown here is derived from an EMBL/GenBank/DDBJ whole genome shotgun (WGS) entry which is preliminary data.</text>
</comment>
<organism evidence="2 3">
    <name type="scientific">Streptomyces vastus</name>
    <dbReference type="NCBI Taxonomy" id="285451"/>
    <lineage>
        <taxon>Bacteria</taxon>
        <taxon>Bacillati</taxon>
        <taxon>Actinomycetota</taxon>
        <taxon>Actinomycetes</taxon>
        <taxon>Kitasatosporales</taxon>
        <taxon>Streptomycetaceae</taxon>
        <taxon>Streptomyces</taxon>
    </lineage>
</organism>
<dbReference type="Gene3D" id="3.40.50.10860">
    <property type="entry name" value="Leucine Dehydrogenase, chain A, domain 1"/>
    <property type="match status" value="1"/>
</dbReference>
<gene>
    <name evidence="2" type="ORF">GCM10010307_55420</name>
</gene>
<feature type="domain" description="Tetrahydrofolate dehydrogenase/cyclohydrolase catalytic" evidence="1">
    <location>
        <begin position="1"/>
        <end position="49"/>
    </location>
</feature>
<dbReference type="Proteomes" id="UP001500151">
    <property type="component" value="Unassembled WGS sequence"/>
</dbReference>
<dbReference type="EMBL" id="BAAASJ010000076">
    <property type="protein sequence ID" value="GAA2648252.1"/>
    <property type="molecule type" value="Genomic_DNA"/>
</dbReference>
<protein>
    <recommendedName>
        <fullName evidence="1">Tetrahydrofolate dehydrogenase/cyclohydrolase catalytic domain-containing protein</fullName>
    </recommendedName>
</protein>
<dbReference type="InterPro" id="IPR046346">
    <property type="entry name" value="Aminoacid_DH-like_N_sf"/>
</dbReference>
<evidence type="ECO:0000313" key="2">
    <source>
        <dbReference type="EMBL" id="GAA2648252.1"/>
    </source>
</evidence>
<dbReference type="InterPro" id="IPR020630">
    <property type="entry name" value="THF_DH/CycHdrlase_cat_dom"/>
</dbReference>
<keyword evidence="3" id="KW-1185">Reference proteome</keyword>
<sequence length="49" mass="5146">MDGTGLARRIIEETAARAAQISRRASVAPCLAAVLVGEDPASVTYVRMT</sequence>
<dbReference type="Pfam" id="PF00763">
    <property type="entry name" value="THF_DHG_CYH"/>
    <property type="match status" value="1"/>
</dbReference>
<reference evidence="2 3" key="1">
    <citation type="journal article" date="2019" name="Int. J. Syst. Evol. Microbiol.">
        <title>The Global Catalogue of Microorganisms (GCM) 10K type strain sequencing project: providing services to taxonomists for standard genome sequencing and annotation.</title>
        <authorList>
            <consortium name="The Broad Institute Genomics Platform"/>
            <consortium name="The Broad Institute Genome Sequencing Center for Infectious Disease"/>
            <person name="Wu L."/>
            <person name="Ma J."/>
        </authorList>
    </citation>
    <scope>NUCLEOTIDE SEQUENCE [LARGE SCALE GENOMIC DNA]</scope>
    <source>
        <strain evidence="2 3">JCM 4524</strain>
    </source>
</reference>
<name>A0ABN3RBN6_9ACTN</name>
<dbReference type="SUPFAM" id="SSF53223">
    <property type="entry name" value="Aminoacid dehydrogenase-like, N-terminal domain"/>
    <property type="match status" value="1"/>
</dbReference>